<dbReference type="Proteomes" id="UP000008672">
    <property type="component" value="Unassembled WGS sequence"/>
</dbReference>
<comment type="similarity">
    <text evidence="1">Belongs to the PSMG1 family.</text>
</comment>
<dbReference type="EMBL" id="AFYH01131909">
    <property type="status" value="NOT_ANNOTATED_CDS"/>
    <property type="molecule type" value="Genomic_DNA"/>
</dbReference>
<keyword evidence="3" id="KW-0143">Chaperone</keyword>
<evidence type="ECO:0000313" key="4">
    <source>
        <dbReference type="Ensembl" id="ENSLACP00000013124.1"/>
    </source>
</evidence>
<gene>
    <name evidence="4" type="primary">PSMG1</name>
</gene>
<dbReference type="GO" id="GO:0070628">
    <property type="term" value="F:proteasome binding"/>
    <property type="evidence" value="ECO:0007669"/>
    <property type="project" value="TreeGrafter"/>
</dbReference>
<reference evidence="4" key="3">
    <citation type="submission" date="2025-09" db="UniProtKB">
        <authorList>
            <consortium name="Ensembl"/>
        </authorList>
    </citation>
    <scope>IDENTIFICATION</scope>
</reference>
<reference evidence="4" key="2">
    <citation type="submission" date="2025-08" db="UniProtKB">
        <authorList>
            <consortium name="Ensembl"/>
        </authorList>
    </citation>
    <scope>IDENTIFICATION</scope>
</reference>
<dbReference type="HOGENOM" id="CLU_083637_0_0_1"/>
<organism evidence="4 5">
    <name type="scientific">Latimeria chalumnae</name>
    <name type="common">Coelacanth</name>
    <dbReference type="NCBI Taxonomy" id="7897"/>
    <lineage>
        <taxon>Eukaryota</taxon>
        <taxon>Metazoa</taxon>
        <taxon>Chordata</taxon>
        <taxon>Craniata</taxon>
        <taxon>Vertebrata</taxon>
        <taxon>Euteleostomi</taxon>
        <taxon>Coelacanthiformes</taxon>
        <taxon>Coelacanthidae</taxon>
        <taxon>Latimeria</taxon>
    </lineage>
</organism>
<sequence length="266" mass="29588">MATFFGEILPVFSRAVDDSEDEAVLEEDEEDQEIRRELAKKREVYVEWNPEISSSTKNSSEGRLQCSNFILAVGDNAVGFLQCYILSSGNWEEVGSVHVWNERCKDLTATNQKLPANSSCVLYQLSTDPTVLACQCGCYVAEDQLFQWTEKIFNSIQTKGVTVTVLSSWPVAEYRTAAPVTSLQVPFLQALKTRDYSGTICCPLLTQPNVVQGLPAAVLSHCQVWQIPAVLYQCYTDTIKLDLVTVEAFRPVVSSKNLSPLVQVKS</sequence>
<dbReference type="GO" id="GO:0080129">
    <property type="term" value="P:proteasome core complex assembly"/>
    <property type="evidence" value="ECO:0007669"/>
    <property type="project" value="TreeGrafter"/>
</dbReference>
<evidence type="ECO:0000256" key="3">
    <source>
        <dbReference type="ARBA" id="ARBA00023186"/>
    </source>
</evidence>
<reference evidence="5" key="1">
    <citation type="submission" date="2011-08" db="EMBL/GenBank/DDBJ databases">
        <title>The draft genome of Latimeria chalumnae.</title>
        <authorList>
            <person name="Di Palma F."/>
            <person name="Alfoldi J."/>
            <person name="Johnson J."/>
            <person name="Berlin A."/>
            <person name="Gnerre S."/>
            <person name="Jaffe D."/>
            <person name="MacCallum I."/>
            <person name="Young S."/>
            <person name="Walker B.J."/>
            <person name="Lander E."/>
            <person name="Lindblad-Toh K."/>
        </authorList>
    </citation>
    <scope>NUCLEOTIDE SEQUENCE [LARGE SCALE GENOMIC DNA]</scope>
    <source>
        <strain evidence="5">Wild caught</strain>
    </source>
</reference>
<dbReference type="GO" id="GO:0005783">
    <property type="term" value="C:endoplasmic reticulum"/>
    <property type="evidence" value="ECO:0007669"/>
    <property type="project" value="InterPro"/>
</dbReference>
<dbReference type="AlphaFoldDB" id="H3AU03"/>
<dbReference type="Pfam" id="PF16094">
    <property type="entry name" value="PAC1"/>
    <property type="match status" value="1"/>
</dbReference>
<evidence type="ECO:0000313" key="5">
    <source>
        <dbReference type="Proteomes" id="UP000008672"/>
    </source>
</evidence>
<name>H3AU03_LATCH</name>
<dbReference type="GeneTree" id="ENSGT00500000044950"/>
<accession>H3AU03</accession>
<dbReference type="Ensembl" id="ENSLACT00000013220.1">
    <property type="protein sequence ID" value="ENSLACP00000013124.1"/>
    <property type="gene ID" value="ENSLACG00000011558.1"/>
</dbReference>
<keyword evidence="5" id="KW-1185">Reference proteome</keyword>
<protein>
    <recommendedName>
        <fullName evidence="2">Proteasome assembly chaperone 1</fullName>
    </recommendedName>
</protein>
<dbReference type="EMBL" id="AFYH01131911">
    <property type="status" value="NOT_ANNOTATED_CDS"/>
    <property type="molecule type" value="Genomic_DNA"/>
</dbReference>
<dbReference type="PANTHER" id="PTHR15069">
    <property type="entry name" value="PROTEASOME ASSEMBLY CHAPERONE 1"/>
    <property type="match status" value="1"/>
</dbReference>
<dbReference type="EMBL" id="AFYH01131910">
    <property type="status" value="NOT_ANNOTATED_CDS"/>
    <property type="molecule type" value="Genomic_DNA"/>
</dbReference>
<evidence type="ECO:0000256" key="1">
    <source>
        <dbReference type="ARBA" id="ARBA00005261"/>
    </source>
</evidence>
<dbReference type="Bgee" id="ENSLACG00000011558">
    <property type="expression patterns" value="Expressed in pectoral fin and 6 other cell types or tissues"/>
</dbReference>
<evidence type="ECO:0000256" key="2">
    <source>
        <dbReference type="ARBA" id="ARBA00019180"/>
    </source>
</evidence>
<proteinExistence type="inferred from homology"/>
<dbReference type="InterPro" id="IPR016565">
    <property type="entry name" value="Proteasome_assmbl_chp_1"/>
</dbReference>
<dbReference type="PANTHER" id="PTHR15069:SF1">
    <property type="entry name" value="PROTEASOME ASSEMBLY CHAPERONE 1"/>
    <property type="match status" value="1"/>
</dbReference>